<evidence type="ECO:0000256" key="4">
    <source>
        <dbReference type="ARBA" id="ARBA00022490"/>
    </source>
</evidence>
<evidence type="ECO:0000256" key="1">
    <source>
        <dbReference type="ARBA" id="ARBA00004496"/>
    </source>
</evidence>
<proteinExistence type="inferred from homology"/>
<evidence type="ECO:0000256" key="2">
    <source>
        <dbReference type="ARBA" id="ARBA00007599"/>
    </source>
</evidence>
<dbReference type="PANTHER" id="PTHR33540">
    <property type="entry name" value="TRNA THREONYLCARBAMOYLADENOSINE BIOSYNTHESIS PROTEIN TSAE"/>
    <property type="match status" value="1"/>
</dbReference>
<organism evidence="11 12">
    <name type="scientific">Succinivibrio faecicola</name>
    <dbReference type="NCBI Taxonomy" id="2820300"/>
    <lineage>
        <taxon>Bacteria</taxon>
        <taxon>Pseudomonadati</taxon>
        <taxon>Pseudomonadota</taxon>
        <taxon>Gammaproteobacteria</taxon>
        <taxon>Aeromonadales</taxon>
        <taxon>Succinivibrionaceae</taxon>
        <taxon>Succinivibrio</taxon>
    </lineage>
</organism>
<accession>A0ABS7DFX3</accession>
<dbReference type="Pfam" id="PF02367">
    <property type="entry name" value="TsaE"/>
    <property type="match status" value="1"/>
</dbReference>
<keyword evidence="7" id="KW-0547">Nucleotide-binding</keyword>
<keyword evidence="12" id="KW-1185">Reference proteome</keyword>
<keyword evidence="9" id="KW-0460">Magnesium</keyword>
<keyword evidence="6" id="KW-0479">Metal-binding</keyword>
<dbReference type="InterPro" id="IPR003442">
    <property type="entry name" value="T6A_TsaE"/>
</dbReference>
<keyword evidence="5" id="KW-0819">tRNA processing</keyword>
<dbReference type="RefSeq" id="WP_219937224.1">
    <property type="nucleotide sequence ID" value="NZ_JAGFNY010000008.1"/>
</dbReference>
<dbReference type="SUPFAM" id="SSF52540">
    <property type="entry name" value="P-loop containing nucleoside triphosphate hydrolases"/>
    <property type="match status" value="1"/>
</dbReference>
<evidence type="ECO:0000313" key="11">
    <source>
        <dbReference type="EMBL" id="MBW7570006.1"/>
    </source>
</evidence>
<evidence type="ECO:0000313" key="12">
    <source>
        <dbReference type="Proteomes" id="UP000731465"/>
    </source>
</evidence>
<sequence length="165" mass="18828">MASCNFLLAGEADTVEFGKQMSKILVPLAKQLNKCISVNLEGDLGAGKTTFSRGFITECSYDGVVRSPTYTLVEPYEFPDFAIYHFDLYRLLDPEELEYMGIRDYFSKTGICLIEWPNKAQGLLPEPDVTVNLSYKDKHREVVIKSELLKEEQLNNLSEKFIKRV</sequence>
<evidence type="ECO:0000256" key="6">
    <source>
        <dbReference type="ARBA" id="ARBA00022723"/>
    </source>
</evidence>
<evidence type="ECO:0000256" key="8">
    <source>
        <dbReference type="ARBA" id="ARBA00022840"/>
    </source>
</evidence>
<evidence type="ECO:0000256" key="10">
    <source>
        <dbReference type="ARBA" id="ARBA00032441"/>
    </source>
</evidence>
<comment type="caution">
    <text evidence="11">The sequence shown here is derived from an EMBL/GenBank/DDBJ whole genome shotgun (WGS) entry which is preliminary data.</text>
</comment>
<comment type="similarity">
    <text evidence="2">Belongs to the TsaE family.</text>
</comment>
<evidence type="ECO:0000256" key="5">
    <source>
        <dbReference type="ARBA" id="ARBA00022694"/>
    </source>
</evidence>
<dbReference type="NCBIfam" id="TIGR00150">
    <property type="entry name" value="T6A_YjeE"/>
    <property type="match status" value="1"/>
</dbReference>
<evidence type="ECO:0000256" key="9">
    <source>
        <dbReference type="ARBA" id="ARBA00022842"/>
    </source>
</evidence>
<protein>
    <recommendedName>
        <fullName evidence="3">tRNA threonylcarbamoyladenosine biosynthesis protein TsaE</fullName>
    </recommendedName>
    <alternativeName>
        <fullName evidence="10">t(6)A37 threonylcarbamoyladenosine biosynthesis protein TsaE</fullName>
    </alternativeName>
</protein>
<evidence type="ECO:0000256" key="3">
    <source>
        <dbReference type="ARBA" id="ARBA00019010"/>
    </source>
</evidence>
<comment type="subcellular location">
    <subcellularLocation>
        <location evidence="1">Cytoplasm</location>
    </subcellularLocation>
</comment>
<dbReference type="EMBL" id="JAGFNY010000008">
    <property type="protein sequence ID" value="MBW7570006.1"/>
    <property type="molecule type" value="Genomic_DNA"/>
</dbReference>
<keyword evidence="4" id="KW-0963">Cytoplasm</keyword>
<evidence type="ECO:0000256" key="7">
    <source>
        <dbReference type="ARBA" id="ARBA00022741"/>
    </source>
</evidence>
<dbReference type="Gene3D" id="3.40.50.300">
    <property type="entry name" value="P-loop containing nucleotide triphosphate hydrolases"/>
    <property type="match status" value="1"/>
</dbReference>
<dbReference type="Proteomes" id="UP000731465">
    <property type="component" value="Unassembled WGS sequence"/>
</dbReference>
<dbReference type="InterPro" id="IPR027417">
    <property type="entry name" value="P-loop_NTPase"/>
</dbReference>
<gene>
    <name evidence="11" type="primary">tsaE</name>
    <name evidence="11" type="ORF">J5V48_03755</name>
</gene>
<dbReference type="PANTHER" id="PTHR33540:SF2">
    <property type="entry name" value="TRNA THREONYLCARBAMOYLADENOSINE BIOSYNTHESIS PROTEIN TSAE"/>
    <property type="match status" value="1"/>
</dbReference>
<name>A0ABS7DFX3_9GAMM</name>
<keyword evidence="8" id="KW-0067">ATP-binding</keyword>
<reference evidence="11 12" key="1">
    <citation type="submission" date="2021-03" db="EMBL/GenBank/DDBJ databases">
        <title>Succinivibrio sp. nov. isolated from feces of cow.</title>
        <authorList>
            <person name="Choi J.-Y."/>
        </authorList>
    </citation>
    <scope>NUCLEOTIDE SEQUENCE [LARGE SCALE GENOMIC DNA]</scope>
    <source>
        <strain evidence="11 12">AGMB01872</strain>
    </source>
</reference>